<dbReference type="PANTHER" id="PTHR43669">
    <property type="entry name" value="5-KETO-D-GLUCONATE 5-REDUCTASE"/>
    <property type="match status" value="1"/>
</dbReference>
<keyword evidence="5" id="KW-1185">Reference proteome</keyword>
<gene>
    <name evidence="4" type="ORF">Daesc_006014</name>
</gene>
<dbReference type="Proteomes" id="UP001369815">
    <property type="component" value="Unassembled WGS sequence"/>
</dbReference>
<name>A0AAX6MM60_9PEZI</name>
<evidence type="ECO:0000256" key="2">
    <source>
        <dbReference type="ARBA" id="ARBA00022857"/>
    </source>
</evidence>
<accession>A0AAX6MM60</accession>
<dbReference type="GO" id="GO:0016491">
    <property type="term" value="F:oxidoreductase activity"/>
    <property type="evidence" value="ECO:0007669"/>
    <property type="project" value="UniProtKB-KW"/>
</dbReference>
<comment type="caution">
    <text evidence="4">The sequence shown here is derived from an EMBL/GenBank/DDBJ whole genome shotgun (WGS) entry which is preliminary data.</text>
</comment>
<dbReference type="Gene3D" id="3.40.50.720">
    <property type="entry name" value="NAD(P)-binding Rossmann-like Domain"/>
    <property type="match status" value="1"/>
</dbReference>
<evidence type="ECO:0000313" key="5">
    <source>
        <dbReference type="Proteomes" id="UP001369815"/>
    </source>
</evidence>
<keyword evidence="2" id="KW-0521">NADP</keyword>
<dbReference type="InterPro" id="IPR002347">
    <property type="entry name" value="SDR_fam"/>
</dbReference>
<dbReference type="PRINTS" id="PR00081">
    <property type="entry name" value="GDHRDH"/>
</dbReference>
<dbReference type="InterPro" id="IPR020904">
    <property type="entry name" value="Sc_DH/Rdtase_CS"/>
</dbReference>
<evidence type="ECO:0000256" key="3">
    <source>
        <dbReference type="ARBA" id="ARBA00023002"/>
    </source>
</evidence>
<proteinExistence type="inferred from homology"/>
<dbReference type="PANTHER" id="PTHR43669:SF11">
    <property type="entry name" value="SHORT-CHAIN DEHYDROGENASE_OXIDOREDUCTASE"/>
    <property type="match status" value="1"/>
</dbReference>
<dbReference type="SUPFAM" id="SSF51735">
    <property type="entry name" value="NAD(P)-binding Rossmann-fold domains"/>
    <property type="match status" value="1"/>
</dbReference>
<evidence type="ECO:0008006" key="6">
    <source>
        <dbReference type="Google" id="ProtNLM"/>
    </source>
</evidence>
<reference evidence="4 5" key="1">
    <citation type="journal article" date="2024" name="Front Chem Biol">
        <title>Unveiling the potential of Daldinia eschscholtzii MFLUCC 19-0629 through bioactivity and bioinformatics studies for enhanced sustainable agriculture production.</title>
        <authorList>
            <person name="Brooks S."/>
            <person name="Weaver J.A."/>
            <person name="Klomchit A."/>
            <person name="Alharthi S.A."/>
            <person name="Onlamun T."/>
            <person name="Nurani R."/>
            <person name="Vong T.K."/>
            <person name="Alberti F."/>
            <person name="Greco C."/>
        </authorList>
    </citation>
    <scope>NUCLEOTIDE SEQUENCE [LARGE SCALE GENOMIC DNA]</scope>
    <source>
        <strain evidence="4">MFLUCC 19-0629</strain>
    </source>
</reference>
<comment type="similarity">
    <text evidence="1">Belongs to the short-chain dehydrogenases/reductases (SDR) family.</text>
</comment>
<organism evidence="4 5">
    <name type="scientific">Daldinia eschscholtzii</name>
    <dbReference type="NCBI Taxonomy" id="292717"/>
    <lineage>
        <taxon>Eukaryota</taxon>
        <taxon>Fungi</taxon>
        <taxon>Dikarya</taxon>
        <taxon>Ascomycota</taxon>
        <taxon>Pezizomycotina</taxon>
        <taxon>Sordariomycetes</taxon>
        <taxon>Xylariomycetidae</taxon>
        <taxon>Xylariales</taxon>
        <taxon>Hypoxylaceae</taxon>
        <taxon>Daldinia</taxon>
    </lineage>
</organism>
<dbReference type="Pfam" id="PF00106">
    <property type="entry name" value="adh_short"/>
    <property type="match status" value="1"/>
</dbReference>
<dbReference type="AlphaFoldDB" id="A0AAX6MM60"/>
<dbReference type="EMBL" id="JBANMG010000005">
    <property type="protein sequence ID" value="KAK6953709.1"/>
    <property type="molecule type" value="Genomic_DNA"/>
</dbReference>
<protein>
    <recommendedName>
        <fullName evidence="6">Short-chain dehydrogenase/reductase</fullName>
    </recommendedName>
</protein>
<sequence length="273" mass="30306">MAPLYKKTLIVGATSGIGEALAAKLHAEGTSVIVTGRRQDRLDAFVQKHPESSGMALDITKFDEIPSFVASVTQQHPDIDSVVLNAGIQRPFNFSKPETVDLSVFAEEFNTNYVSFVHLVKALLPHLQRVSRGTEAHLVFINASLALVPTLTRTPGYNASKAALHSFIVNVRQQVKDAGYKIRLVEVFPPAVQTEIHDTKHQPDMINGHEIGMPLDLYTERMYEDLRKGYEQFAIGRAEEWLKEGGFEATRAKLFEQGNATVKEALAKYIKST</sequence>
<evidence type="ECO:0000256" key="1">
    <source>
        <dbReference type="ARBA" id="ARBA00006484"/>
    </source>
</evidence>
<dbReference type="PROSITE" id="PS00061">
    <property type="entry name" value="ADH_SHORT"/>
    <property type="match status" value="1"/>
</dbReference>
<keyword evidence="3" id="KW-0560">Oxidoreductase</keyword>
<dbReference type="InterPro" id="IPR036291">
    <property type="entry name" value="NAD(P)-bd_dom_sf"/>
</dbReference>
<evidence type="ECO:0000313" key="4">
    <source>
        <dbReference type="EMBL" id="KAK6953709.1"/>
    </source>
</evidence>